<dbReference type="EMBL" id="JAAAIL010000059">
    <property type="protein sequence ID" value="KAG0280552.1"/>
    <property type="molecule type" value="Genomic_DNA"/>
</dbReference>
<comment type="caution">
    <text evidence="1">The sequence shown here is derived from an EMBL/GenBank/DDBJ whole genome shotgun (WGS) entry which is preliminary data.</text>
</comment>
<name>A0AAD4DKH3_9FUNG</name>
<dbReference type="AlphaFoldDB" id="A0AAD4DKH3"/>
<gene>
    <name evidence="1" type="ORF">BGZ95_009675</name>
</gene>
<evidence type="ECO:0000313" key="2">
    <source>
        <dbReference type="Proteomes" id="UP001194580"/>
    </source>
</evidence>
<dbReference type="Proteomes" id="UP001194580">
    <property type="component" value="Unassembled WGS sequence"/>
</dbReference>
<sequence length="616" mass="70125">MNNTDTRWEEEAEKHKVFGDPKILSHIFELLYSDSQVACLQVCHHFHTLIVPMIYSSVTLGPLQVCRPSLEAMRRYSSLVTSLAFDGFISAEYLEAGFTNLESLSITNDEESHHFRKGTDEEIMEALLKVIKDNPRLSQWAFENPYPALSAKVWEAIDVTASRRTEEFLVEESLVQQPNSTSTTPAAIKHTAMSAVVVPQGGSDIHRISFRIEMERAHPNRVRSAIKVLQVVPASISQEALPFATSACENAEALLMIPTKLITIANYFCNDYPARVLPQPKTPIAHYVGLQNVPHCSAMEQLEFLSHFNQARGIYWNITKRPWVADTQREPPTIGHWEQLVQPNMTWPHLKSLALCCYKPKPPTSVSYPNDKAVFPDDCVAYVLNCISFGQLQLFWWYGSQMGPLAIKALSGHFSTLSEIKLELTSSLENSAYIQRIMESCHQLRVLRAGHLSIGDMRRGRSWVCLGLQSLSLRFDMPEGRIPEESGDRIGLPTTRERDMSGYEESQRYVFFRLSELIQLRELTSIPLQAAGADFYQTWHLDFQLKYGLNALATLGRLQRLKVSYTKQQMGLEEIEWMIENWKMLQSIEGSLSGNREEDAILKTFLNTKNISLYRQ</sequence>
<reference evidence="1" key="1">
    <citation type="journal article" date="2020" name="Fungal Divers.">
        <title>Resolving the Mortierellaceae phylogeny through synthesis of multi-gene phylogenetics and phylogenomics.</title>
        <authorList>
            <person name="Vandepol N."/>
            <person name="Liber J."/>
            <person name="Desiro A."/>
            <person name="Na H."/>
            <person name="Kennedy M."/>
            <person name="Barry K."/>
            <person name="Grigoriev I.V."/>
            <person name="Miller A.N."/>
            <person name="O'Donnell K."/>
            <person name="Stajich J.E."/>
            <person name="Bonito G."/>
        </authorList>
    </citation>
    <scope>NUCLEOTIDE SEQUENCE</scope>
    <source>
        <strain evidence="1">NRRL 28262</strain>
    </source>
</reference>
<organism evidence="1 2">
    <name type="scientific">Linnemannia exigua</name>
    <dbReference type="NCBI Taxonomy" id="604196"/>
    <lineage>
        <taxon>Eukaryota</taxon>
        <taxon>Fungi</taxon>
        <taxon>Fungi incertae sedis</taxon>
        <taxon>Mucoromycota</taxon>
        <taxon>Mortierellomycotina</taxon>
        <taxon>Mortierellomycetes</taxon>
        <taxon>Mortierellales</taxon>
        <taxon>Mortierellaceae</taxon>
        <taxon>Linnemannia</taxon>
    </lineage>
</organism>
<evidence type="ECO:0008006" key="3">
    <source>
        <dbReference type="Google" id="ProtNLM"/>
    </source>
</evidence>
<accession>A0AAD4DKH3</accession>
<protein>
    <recommendedName>
        <fullName evidence="3">F-box domain-containing protein</fullName>
    </recommendedName>
</protein>
<proteinExistence type="predicted"/>
<evidence type="ECO:0000313" key="1">
    <source>
        <dbReference type="EMBL" id="KAG0280552.1"/>
    </source>
</evidence>
<keyword evidence="2" id="KW-1185">Reference proteome</keyword>